<gene>
    <name evidence="1" type="ORF">SAMN05421866_0315</name>
</gene>
<dbReference type="RefSeq" id="WP_040994602.1">
    <property type="nucleotide sequence ID" value="NZ_FQWT01000001.1"/>
</dbReference>
<evidence type="ECO:0000313" key="1">
    <source>
        <dbReference type="EMBL" id="SHG40161.1"/>
    </source>
</evidence>
<protein>
    <recommendedName>
        <fullName evidence="3">JmjC domain-containing protein</fullName>
    </recommendedName>
</protein>
<dbReference type="Gene3D" id="2.60.120.650">
    <property type="entry name" value="Cupin"/>
    <property type="match status" value="1"/>
</dbReference>
<organism evidence="1 2">
    <name type="scientific">Chryseobacterium oranimense</name>
    <dbReference type="NCBI Taxonomy" id="421058"/>
    <lineage>
        <taxon>Bacteria</taxon>
        <taxon>Pseudomonadati</taxon>
        <taxon>Bacteroidota</taxon>
        <taxon>Flavobacteriia</taxon>
        <taxon>Flavobacteriales</taxon>
        <taxon>Weeksellaceae</taxon>
        <taxon>Chryseobacterium group</taxon>
        <taxon>Chryseobacterium</taxon>
    </lineage>
</organism>
<sequence>MNLDKQWWENFTQTNQNFRKTCVINDVLSAEEIENLTNAINEALLEKLKSGEKGGFRLYFPEENAAKVNNKYKDKMFTDHPQPGETLQEYFKRSFGQKFGIIFNAAERYSPYIAEKLMMFTKPLIDTIGLPAAGMHATVFIGDYGWTPLGIHQDHKGANVIHFHLGPGEKTMYTWEENKYKELTGGKQNNHDITPLLEEAEVYTFGTGDLYYMPWDQFHIGKNDEYSIGITFWFNNPTKATYFDNVMNTFYTQYIDDNNEEVINPQKEYAKNPTTFDDVMTLFKSDEIMSMSVKDFFQRIHSDYKYSLISNHGWENTPQTRKQLDQYEIDDYDHLKSKTIKAPQPFKIIYDNSNEDSFVFYVRGYKMEIRKNNFLPEIIDKINSFEHVNTEDLLANINSEWPEEAGLYFLSMIYDKRGFDVVH</sequence>
<dbReference type="eggNOG" id="ENOG502ZPDS">
    <property type="taxonomic scope" value="Bacteria"/>
</dbReference>
<evidence type="ECO:0008006" key="3">
    <source>
        <dbReference type="Google" id="ProtNLM"/>
    </source>
</evidence>
<keyword evidence="2" id="KW-1185">Reference proteome</keyword>
<dbReference type="OrthoDB" id="4518480at2"/>
<dbReference type="EMBL" id="FQWT01000001">
    <property type="protein sequence ID" value="SHG40161.1"/>
    <property type="molecule type" value="Genomic_DNA"/>
</dbReference>
<dbReference type="AlphaFoldDB" id="A0A1M5JHZ4"/>
<dbReference type="SUPFAM" id="SSF51197">
    <property type="entry name" value="Clavaminate synthase-like"/>
    <property type="match status" value="1"/>
</dbReference>
<dbReference type="STRING" id="421058.SAMN05421866_0315"/>
<proteinExistence type="predicted"/>
<evidence type="ECO:0000313" key="2">
    <source>
        <dbReference type="Proteomes" id="UP000184047"/>
    </source>
</evidence>
<accession>A0A1M5JHZ4</accession>
<reference evidence="2" key="1">
    <citation type="submission" date="2016-11" db="EMBL/GenBank/DDBJ databases">
        <authorList>
            <person name="Varghese N."/>
            <person name="Submissions S."/>
        </authorList>
    </citation>
    <scope>NUCLEOTIDE SEQUENCE [LARGE SCALE GENOMIC DNA]</scope>
    <source>
        <strain evidence="2">DSM 19055</strain>
    </source>
</reference>
<name>A0A1M5JHZ4_9FLAO</name>
<dbReference type="Proteomes" id="UP000184047">
    <property type="component" value="Unassembled WGS sequence"/>
</dbReference>